<proteinExistence type="predicted"/>
<dbReference type="AlphaFoldDB" id="A0A091TFT2"/>
<reference evidence="2 3" key="1">
    <citation type="submission" date="2014-04" db="EMBL/GenBank/DDBJ databases">
        <title>Genome evolution of avian class.</title>
        <authorList>
            <person name="Zhang G."/>
            <person name="Li C."/>
        </authorList>
    </citation>
    <scope>NUCLEOTIDE SEQUENCE [LARGE SCALE GENOMIC DNA]</scope>
    <source>
        <strain evidence="2">BGI_N335</strain>
    </source>
</reference>
<organism evidence="2 3">
    <name type="scientific">Phaethon lepturus</name>
    <name type="common">White-tailed tropicbird</name>
    <dbReference type="NCBI Taxonomy" id="97097"/>
    <lineage>
        <taxon>Eukaryota</taxon>
        <taxon>Metazoa</taxon>
        <taxon>Chordata</taxon>
        <taxon>Craniata</taxon>
        <taxon>Vertebrata</taxon>
        <taxon>Euteleostomi</taxon>
        <taxon>Archelosauria</taxon>
        <taxon>Archosauria</taxon>
        <taxon>Dinosauria</taxon>
        <taxon>Saurischia</taxon>
        <taxon>Theropoda</taxon>
        <taxon>Coelurosauria</taxon>
        <taxon>Aves</taxon>
        <taxon>Neognathae</taxon>
        <taxon>Neoaves</taxon>
        <taxon>Phaethontimorphae</taxon>
        <taxon>Phaethontiformes</taxon>
        <taxon>Phaethontidae</taxon>
        <taxon>Phaethon</taxon>
    </lineage>
</organism>
<dbReference type="PANTHER" id="PTHR46703:SF1">
    <property type="match status" value="1"/>
</dbReference>
<dbReference type="Proteomes" id="UP000053638">
    <property type="component" value="Unassembled WGS sequence"/>
</dbReference>
<accession>A0A091TFT2</accession>
<evidence type="ECO:0000313" key="2">
    <source>
        <dbReference type="EMBL" id="KFQ73715.1"/>
    </source>
</evidence>
<dbReference type="PhylomeDB" id="A0A091TFT2"/>
<feature type="non-terminal residue" evidence="2">
    <location>
        <position position="1"/>
    </location>
</feature>
<name>A0A091TFT2_PHALP</name>
<dbReference type="PANTHER" id="PTHR46703">
    <property type="match status" value="1"/>
</dbReference>
<feature type="compositionally biased region" description="Low complexity" evidence="1">
    <location>
        <begin position="41"/>
        <end position="52"/>
    </location>
</feature>
<dbReference type="EMBL" id="KK451241">
    <property type="protein sequence ID" value="KFQ73715.1"/>
    <property type="molecule type" value="Genomic_DNA"/>
</dbReference>
<feature type="non-terminal residue" evidence="2">
    <location>
        <position position="81"/>
    </location>
</feature>
<gene>
    <name evidence="2" type="ORF">N335_12650</name>
</gene>
<protein>
    <submittedName>
        <fullName evidence="2">Uncharacterized protein</fullName>
    </submittedName>
</protein>
<evidence type="ECO:0000313" key="3">
    <source>
        <dbReference type="Proteomes" id="UP000053638"/>
    </source>
</evidence>
<sequence length="81" mass="8765">KSGQWPPLPSANQKGVGFRSLNPEWWRRVPRGAQCGDATDPGEASGSPGESSLFFVKGQVPWNGFTPREGPAPWNQSKGSR</sequence>
<keyword evidence="3" id="KW-1185">Reference proteome</keyword>
<feature type="region of interest" description="Disordered" evidence="1">
    <location>
        <begin position="31"/>
        <end position="81"/>
    </location>
</feature>
<evidence type="ECO:0000256" key="1">
    <source>
        <dbReference type="SAM" id="MobiDB-lite"/>
    </source>
</evidence>